<dbReference type="InterPro" id="IPR009061">
    <property type="entry name" value="DNA-bd_dom_put_sf"/>
</dbReference>
<dbReference type="PROSITE" id="PS50937">
    <property type="entry name" value="HTH_MERR_2"/>
    <property type="match status" value="1"/>
</dbReference>
<dbReference type="CDD" id="cd04783">
    <property type="entry name" value="HTH_MerR1"/>
    <property type="match status" value="1"/>
</dbReference>
<protein>
    <recommendedName>
        <fullName evidence="1">Mercuric resistance operon regulatory protein</fullName>
    </recommendedName>
</protein>
<keyword evidence="9" id="KW-0804">Transcription</keyword>
<gene>
    <name evidence="12" type="primary">merR</name>
    <name evidence="12" type="ORF">U5817_11545</name>
</gene>
<dbReference type="PANTHER" id="PTHR30204:SF69">
    <property type="entry name" value="MERR-FAMILY TRANSCRIPTIONAL REGULATOR"/>
    <property type="match status" value="1"/>
</dbReference>
<evidence type="ECO:0000256" key="5">
    <source>
        <dbReference type="ARBA" id="ARBA00022914"/>
    </source>
</evidence>
<keyword evidence="13" id="KW-1185">Reference proteome</keyword>
<dbReference type="Gene3D" id="1.10.1660.10">
    <property type="match status" value="1"/>
</dbReference>
<dbReference type="EMBL" id="CP141259">
    <property type="protein sequence ID" value="WRL48920.1"/>
    <property type="molecule type" value="Genomic_DNA"/>
</dbReference>
<evidence type="ECO:0000256" key="3">
    <source>
        <dbReference type="ARBA" id="ARBA00022491"/>
    </source>
</evidence>
<keyword evidence="5" id="KW-0476">Mercury</keyword>
<comment type="function">
    <text evidence="10">Mediates the mercuric-dependent induction of mercury resistance operon. In the absence of mercury MerR represses transcription by binding tightly to the mer operator region; when mercury is present the dimeric complex binds a single ion and becomes a potent transcriptional activator, while remaining bound to the mer site.</text>
</comment>
<dbReference type="NCBIfam" id="TIGR02051">
    <property type="entry name" value="MerR"/>
    <property type="match status" value="1"/>
</dbReference>
<keyword evidence="4" id="KW-0479">Metal-binding</keyword>
<dbReference type="PANTHER" id="PTHR30204">
    <property type="entry name" value="REDOX-CYCLING DRUG-SENSING TRANSCRIPTIONAL ACTIVATOR SOXR"/>
    <property type="match status" value="1"/>
</dbReference>
<dbReference type="SMART" id="SM00422">
    <property type="entry name" value="HTH_MERR"/>
    <property type="match status" value="1"/>
</dbReference>
<keyword evidence="2" id="KW-0475">Mercuric resistance</keyword>
<dbReference type="Proteomes" id="UP001626593">
    <property type="component" value="Chromosome"/>
</dbReference>
<reference evidence="12 13" key="1">
    <citation type="submission" date="2023-12" db="EMBL/GenBank/DDBJ databases">
        <title>A. evansii MAY27, complete genome.</title>
        <authorList>
            <person name="Wang Y."/>
        </authorList>
    </citation>
    <scope>NUCLEOTIDE SEQUENCE [LARGE SCALE GENOMIC DNA]</scope>
    <source>
        <strain evidence="12 13">MAY27</strain>
    </source>
</reference>
<evidence type="ECO:0000313" key="13">
    <source>
        <dbReference type="Proteomes" id="UP001626593"/>
    </source>
</evidence>
<keyword evidence="7" id="KW-0238">DNA-binding</keyword>
<evidence type="ECO:0000256" key="9">
    <source>
        <dbReference type="ARBA" id="ARBA00023163"/>
    </source>
</evidence>
<evidence type="ECO:0000256" key="6">
    <source>
        <dbReference type="ARBA" id="ARBA00023015"/>
    </source>
</evidence>
<evidence type="ECO:0000256" key="2">
    <source>
        <dbReference type="ARBA" id="ARBA00022466"/>
    </source>
</evidence>
<organism evidence="12 13">
    <name type="scientific">Aromatoleum evansii</name>
    <name type="common">Azoarcus evansii</name>
    <dbReference type="NCBI Taxonomy" id="59406"/>
    <lineage>
        <taxon>Bacteria</taxon>
        <taxon>Pseudomonadati</taxon>
        <taxon>Pseudomonadota</taxon>
        <taxon>Betaproteobacteria</taxon>
        <taxon>Rhodocyclales</taxon>
        <taxon>Rhodocyclaceae</taxon>
        <taxon>Aromatoleum</taxon>
    </lineage>
</organism>
<sequence length="136" mass="14907">MKTLCAGFTIGVLAEAAGVGVETIRFYQRKGLLPEPERPRSSIRRYSDDDLARVRFIKSAQRLGFSLDEVGELLKLEDGAHCDEARSLAERKLGDVRVRLADLRNIEAVLSQLVTRCGSSHGAVTCPLIASLQGRP</sequence>
<dbReference type="InterPro" id="IPR011794">
    <property type="entry name" value="MerR"/>
</dbReference>
<name>A0ABZ1ATZ1_AROEV</name>
<accession>A0ABZ1ATZ1</accession>
<keyword evidence="3" id="KW-0678">Repressor</keyword>
<keyword evidence="8" id="KW-0010">Activator</keyword>
<evidence type="ECO:0000313" key="12">
    <source>
        <dbReference type="EMBL" id="WRL48920.1"/>
    </source>
</evidence>
<feature type="domain" description="HTH merR-type" evidence="11">
    <location>
        <begin position="7"/>
        <end position="76"/>
    </location>
</feature>
<dbReference type="SUPFAM" id="SSF46955">
    <property type="entry name" value="Putative DNA-binding domain"/>
    <property type="match status" value="1"/>
</dbReference>
<keyword evidence="6" id="KW-0805">Transcription regulation</keyword>
<evidence type="ECO:0000256" key="7">
    <source>
        <dbReference type="ARBA" id="ARBA00023125"/>
    </source>
</evidence>
<evidence type="ECO:0000259" key="11">
    <source>
        <dbReference type="PROSITE" id="PS50937"/>
    </source>
</evidence>
<dbReference type="Pfam" id="PF13411">
    <property type="entry name" value="MerR_1"/>
    <property type="match status" value="1"/>
</dbReference>
<dbReference type="InterPro" id="IPR000551">
    <property type="entry name" value="MerR-type_HTH_dom"/>
</dbReference>
<dbReference type="PRINTS" id="PR00040">
    <property type="entry name" value="HTHMERR"/>
</dbReference>
<evidence type="ECO:0000256" key="8">
    <source>
        <dbReference type="ARBA" id="ARBA00023159"/>
    </source>
</evidence>
<proteinExistence type="predicted"/>
<evidence type="ECO:0000256" key="4">
    <source>
        <dbReference type="ARBA" id="ARBA00022723"/>
    </source>
</evidence>
<evidence type="ECO:0000256" key="10">
    <source>
        <dbReference type="ARBA" id="ARBA00024874"/>
    </source>
</evidence>
<dbReference type="InterPro" id="IPR047057">
    <property type="entry name" value="MerR_fam"/>
</dbReference>
<evidence type="ECO:0000256" key="1">
    <source>
        <dbReference type="ARBA" id="ARBA00017146"/>
    </source>
</evidence>